<dbReference type="OMA" id="MECALID"/>
<dbReference type="Gene3D" id="1.25.40.10">
    <property type="entry name" value="Tetratricopeptide repeat domain"/>
    <property type="match status" value="1"/>
</dbReference>
<proteinExistence type="predicted"/>
<feature type="repeat" description="PPR" evidence="2">
    <location>
        <begin position="51"/>
        <end position="85"/>
    </location>
</feature>
<dbReference type="PANTHER" id="PTHR47931">
    <property type="entry name" value="OS01G0228400 PROTEIN"/>
    <property type="match status" value="1"/>
</dbReference>
<dbReference type="Pfam" id="PF13041">
    <property type="entry name" value="PPR_2"/>
    <property type="match status" value="1"/>
</dbReference>
<gene>
    <name evidence="4" type="ORF">CEY00_Acc00630</name>
</gene>
<dbReference type="AlphaFoldDB" id="A0A2R6S1V8"/>
<feature type="region of interest" description="Disordered" evidence="3">
    <location>
        <begin position="140"/>
        <end position="183"/>
    </location>
</feature>
<protein>
    <submittedName>
        <fullName evidence="4">Pentatricopeptide repeat-containing protein</fullName>
    </submittedName>
</protein>
<dbReference type="Pfam" id="PF01535">
    <property type="entry name" value="PPR"/>
    <property type="match status" value="1"/>
</dbReference>
<name>A0A2R6S1V8_ACTCC</name>
<dbReference type="STRING" id="1590841.A0A2R6S1V8"/>
<dbReference type="InParanoid" id="A0A2R6S1V8"/>
<evidence type="ECO:0000256" key="2">
    <source>
        <dbReference type="PROSITE-ProRule" id="PRU00708"/>
    </source>
</evidence>
<reference evidence="4 5" key="1">
    <citation type="submission" date="2017-07" db="EMBL/GenBank/DDBJ databases">
        <title>An improved, manually edited Actinidia chinensis var. chinensis (kiwifruit) genome highlights the challenges associated with draft genomes and gene prediction in plants.</title>
        <authorList>
            <person name="Pilkington S."/>
            <person name="Crowhurst R."/>
            <person name="Hilario E."/>
            <person name="Nardozza S."/>
            <person name="Fraser L."/>
            <person name="Peng Y."/>
            <person name="Gunaseelan K."/>
            <person name="Simpson R."/>
            <person name="Tahir J."/>
            <person name="Deroles S."/>
            <person name="Templeton K."/>
            <person name="Luo Z."/>
            <person name="Davy M."/>
            <person name="Cheng C."/>
            <person name="Mcneilage M."/>
            <person name="Scaglione D."/>
            <person name="Liu Y."/>
            <person name="Zhang Q."/>
            <person name="Datson P."/>
            <person name="De Silva N."/>
            <person name="Gardiner S."/>
            <person name="Bassett H."/>
            <person name="Chagne D."/>
            <person name="Mccallum J."/>
            <person name="Dzierzon H."/>
            <person name="Deng C."/>
            <person name="Wang Y.-Y."/>
            <person name="Barron N."/>
            <person name="Manako K."/>
            <person name="Bowen J."/>
            <person name="Foster T."/>
            <person name="Erridge Z."/>
            <person name="Tiffin H."/>
            <person name="Waite C."/>
            <person name="Davies K."/>
            <person name="Grierson E."/>
            <person name="Laing W."/>
            <person name="Kirk R."/>
            <person name="Chen X."/>
            <person name="Wood M."/>
            <person name="Montefiori M."/>
            <person name="Brummell D."/>
            <person name="Schwinn K."/>
            <person name="Catanach A."/>
            <person name="Fullerton C."/>
            <person name="Li D."/>
            <person name="Meiyalaghan S."/>
            <person name="Nieuwenhuizen N."/>
            <person name="Read N."/>
            <person name="Prakash R."/>
            <person name="Hunter D."/>
            <person name="Zhang H."/>
            <person name="Mckenzie M."/>
            <person name="Knabel M."/>
            <person name="Harris A."/>
            <person name="Allan A."/>
            <person name="Chen A."/>
            <person name="Janssen B."/>
            <person name="Plunkett B."/>
            <person name="Dwamena C."/>
            <person name="Voogd C."/>
            <person name="Leif D."/>
            <person name="Lafferty D."/>
            <person name="Souleyre E."/>
            <person name="Varkonyi-Gasic E."/>
            <person name="Gambi F."/>
            <person name="Hanley J."/>
            <person name="Yao J.-L."/>
            <person name="Cheung J."/>
            <person name="David K."/>
            <person name="Warren B."/>
            <person name="Marsh K."/>
            <person name="Snowden K."/>
            <person name="Lin-Wang K."/>
            <person name="Brian L."/>
            <person name="Martinez-Sanchez M."/>
            <person name="Wang M."/>
            <person name="Ileperuma N."/>
            <person name="Macnee N."/>
            <person name="Campin R."/>
            <person name="Mcatee P."/>
            <person name="Drummond R."/>
            <person name="Espley R."/>
            <person name="Ireland H."/>
            <person name="Wu R."/>
            <person name="Atkinson R."/>
            <person name="Karunairetnam S."/>
            <person name="Bulley S."/>
            <person name="Chunkath S."/>
            <person name="Hanley Z."/>
            <person name="Storey R."/>
            <person name="Thrimawithana A."/>
            <person name="Thomson S."/>
            <person name="David C."/>
            <person name="Testolin R."/>
        </authorList>
    </citation>
    <scope>NUCLEOTIDE SEQUENCE [LARGE SCALE GENOMIC DNA]</scope>
    <source>
        <strain evidence="5">cv. Red5</strain>
        <tissue evidence="4">Young leaf</tissue>
    </source>
</reference>
<organism evidence="4 5">
    <name type="scientific">Actinidia chinensis var. chinensis</name>
    <name type="common">Chinese soft-hair kiwi</name>
    <dbReference type="NCBI Taxonomy" id="1590841"/>
    <lineage>
        <taxon>Eukaryota</taxon>
        <taxon>Viridiplantae</taxon>
        <taxon>Streptophyta</taxon>
        <taxon>Embryophyta</taxon>
        <taxon>Tracheophyta</taxon>
        <taxon>Spermatophyta</taxon>
        <taxon>Magnoliopsida</taxon>
        <taxon>eudicotyledons</taxon>
        <taxon>Gunneridae</taxon>
        <taxon>Pentapetalae</taxon>
        <taxon>asterids</taxon>
        <taxon>Ericales</taxon>
        <taxon>Actinidiaceae</taxon>
        <taxon>Actinidia</taxon>
    </lineage>
</organism>
<dbReference type="InterPro" id="IPR002885">
    <property type="entry name" value="PPR_rpt"/>
</dbReference>
<evidence type="ECO:0000313" key="4">
    <source>
        <dbReference type="EMBL" id="PSS36260.1"/>
    </source>
</evidence>
<feature type="compositionally biased region" description="Polar residues" evidence="3">
    <location>
        <begin position="171"/>
        <end position="183"/>
    </location>
</feature>
<dbReference type="Proteomes" id="UP000241394">
    <property type="component" value="Chromosome LG1"/>
</dbReference>
<dbReference type="NCBIfam" id="TIGR00756">
    <property type="entry name" value="PPR"/>
    <property type="match status" value="1"/>
</dbReference>
<evidence type="ECO:0000256" key="1">
    <source>
        <dbReference type="ARBA" id="ARBA00022737"/>
    </source>
</evidence>
<accession>A0A2R6S1V8</accession>
<dbReference type="InterPro" id="IPR011990">
    <property type="entry name" value="TPR-like_helical_dom_sf"/>
</dbReference>
<evidence type="ECO:0000313" key="5">
    <source>
        <dbReference type="Proteomes" id="UP000241394"/>
    </source>
</evidence>
<evidence type="ECO:0000256" key="3">
    <source>
        <dbReference type="SAM" id="MobiDB-lite"/>
    </source>
</evidence>
<dbReference type="PROSITE" id="PS51375">
    <property type="entry name" value="PPR"/>
    <property type="match status" value="2"/>
</dbReference>
<feature type="compositionally biased region" description="Polar residues" evidence="3">
    <location>
        <begin position="143"/>
        <end position="158"/>
    </location>
</feature>
<keyword evidence="1" id="KW-0677">Repeat</keyword>
<comment type="caution">
    <text evidence="4">The sequence shown here is derived from an EMBL/GenBank/DDBJ whole genome shotgun (WGS) entry which is preliminary data.</text>
</comment>
<dbReference type="PANTHER" id="PTHR47931:SF2">
    <property type="entry name" value="OS01G0228400 PROTEIN"/>
    <property type="match status" value="1"/>
</dbReference>
<reference evidence="5" key="2">
    <citation type="journal article" date="2018" name="BMC Genomics">
        <title>A manually annotated Actinidia chinensis var. chinensis (kiwifruit) genome highlights the challenges associated with draft genomes and gene prediction in plants.</title>
        <authorList>
            <person name="Pilkington S.M."/>
            <person name="Crowhurst R."/>
            <person name="Hilario E."/>
            <person name="Nardozza S."/>
            <person name="Fraser L."/>
            <person name="Peng Y."/>
            <person name="Gunaseelan K."/>
            <person name="Simpson R."/>
            <person name="Tahir J."/>
            <person name="Deroles S.C."/>
            <person name="Templeton K."/>
            <person name="Luo Z."/>
            <person name="Davy M."/>
            <person name="Cheng C."/>
            <person name="McNeilage M."/>
            <person name="Scaglione D."/>
            <person name="Liu Y."/>
            <person name="Zhang Q."/>
            <person name="Datson P."/>
            <person name="De Silva N."/>
            <person name="Gardiner S.E."/>
            <person name="Bassett H."/>
            <person name="Chagne D."/>
            <person name="McCallum J."/>
            <person name="Dzierzon H."/>
            <person name="Deng C."/>
            <person name="Wang Y.Y."/>
            <person name="Barron L."/>
            <person name="Manako K."/>
            <person name="Bowen J."/>
            <person name="Foster T.M."/>
            <person name="Erridge Z.A."/>
            <person name="Tiffin H."/>
            <person name="Waite C.N."/>
            <person name="Davies K.M."/>
            <person name="Grierson E.P."/>
            <person name="Laing W.A."/>
            <person name="Kirk R."/>
            <person name="Chen X."/>
            <person name="Wood M."/>
            <person name="Montefiori M."/>
            <person name="Brummell D.A."/>
            <person name="Schwinn K.E."/>
            <person name="Catanach A."/>
            <person name="Fullerton C."/>
            <person name="Li D."/>
            <person name="Meiyalaghan S."/>
            <person name="Nieuwenhuizen N."/>
            <person name="Read N."/>
            <person name="Prakash R."/>
            <person name="Hunter D."/>
            <person name="Zhang H."/>
            <person name="McKenzie M."/>
            <person name="Knabel M."/>
            <person name="Harris A."/>
            <person name="Allan A.C."/>
            <person name="Gleave A."/>
            <person name="Chen A."/>
            <person name="Janssen B.J."/>
            <person name="Plunkett B."/>
            <person name="Ampomah-Dwamena C."/>
            <person name="Voogd C."/>
            <person name="Leif D."/>
            <person name="Lafferty D."/>
            <person name="Souleyre E.J.F."/>
            <person name="Varkonyi-Gasic E."/>
            <person name="Gambi F."/>
            <person name="Hanley J."/>
            <person name="Yao J.L."/>
            <person name="Cheung J."/>
            <person name="David K.M."/>
            <person name="Warren B."/>
            <person name="Marsh K."/>
            <person name="Snowden K.C."/>
            <person name="Lin-Wang K."/>
            <person name="Brian L."/>
            <person name="Martinez-Sanchez M."/>
            <person name="Wang M."/>
            <person name="Ileperuma N."/>
            <person name="Macnee N."/>
            <person name="Campin R."/>
            <person name="McAtee P."/>
            <person name="Drummond R.S.M."/>
            <person name="Espley R.V."/>
            <person name="Ireland H.S."/>
            <person name="Wu R."/>
            <person name="Atkinson R.G."/>
            <person name="Karunairetnam S."/>
            <person name="Bulley S."/>
            <person name="Chunkath S."/>
            <person name="Hanley Z."/>
            <person name="Storey R."/>
            <person name="Thrimawithana A.H."/>
            <person name="Thomson S."/>
            <person name="David C."/>
            <person name="Testolin R."/>
            <person name="Huang H."/>
            <person name="Hellens R.P."/>
            <person name="Schaffer R.J."/>
        </authorList>
    </citation>
    <scope>NUCLEOTIDE SEQUENCE [LARGE SCALE GENOMIC DNA]</scope>
    <source>
        <strain evidence="5">cv. Red5</strain>
    </source>
</reference>
<dbReference type="EMBL" id="NKQK01000001">
    <property type="protein sequence ID" value="PSS36260.1"/>
    <property type="molecule type" value="Genomic_DNA"/>
</dbReference>
<dbReference type="Gramene" id="PSS36260">
    <property type="protein sequence ID" value="PSS36260"/>
    <property type="gene ID" value="CEY00_Acc00630"/>
</dbReference>
<dbReference type="OrthoDB" id="1695082at2759"/>
<keyword evidence="5" id="KW-1185">Reference proteome</keyword>
<sequence>MQSDLQRHCEGRIEPDIYVFSILAIGYARARAPEKAELVLTIMKRIRVEPNVITFNTIISGRCRAGKMECALIDYEKMRESWVSPDLKTFEILIRGYVEVKQSWKAKELLLTKEENGVRTEKTIQLIADGWHAIGLASEAKKNSQTTTNPNKNETPAESPNRVYRKENLGSPRSSQSRPTCNSSSRMELKCYRFSFDRFSGRTKLMLDINKRCAAAKRRWCGTSCVKCRWEFMDLM</sequence>
<feature type="repeat" description="PPR" evidence="2">
    <location>
        <begin position="16"/>
        <end position="50"/>
    </location>
</feature>